<evidence type="ECO:0000256" key="1">
    <source>
        <dbReference type="ARBA" id="ARBA00004442"/>
    </source>
</evidence>
<accession>A0A455U1L0</accession>
<keyword evidence="2" id="KW-0472">Membrane</keyword>
<name>A0A455U1L0_9GAMM</name>
<evidence type="ECO:0000256" key="3">
    <source>
        <dbReference type="ARBA" id="ARBA00023237"/>
    </source>
</evidence>
<evidence type="ECO:0000313" key="6">
    <source>
        <dbReference type="Proteomes" id="UP000320231"/>
    </source>
</evidence>
<dbReference type="InterPro" id="IPR000531">
    <property type="entry name" value="Beta-barrel_TonB"/>
</dbReference>
<dbReference type="InterPro" id="IPR036942">
    <property type="entry name" value="Beta-barrel_TonB_sf"/>
</dbReference>
<evidence type="ECO:0000259" key="4">
    <source>
        <dbReference type="Pfam" id="PF00593"/>
    </source>
</evidence>
<dbReference type="EMBL" id="AP019514">
    <property type="protein sequence ID" value="BBI59880.1"/>
    <property type="molecule type" value="Genomic_DNA"/>
</dbReference>
<evidence type="ECO:0000256" key="2">
    <source>
        <dbReference type="ARBA" id="ARBA00023136"/>
    </source>
</evidence>
<dbReference type="Pfam" id="PF00593">
    <property type="entry name" value="TonB_dep_Rec_b-barrel"/>
    <property type="match status" value="1"/>
</dbReference>
<gene>
    <name evidence="5" type="ORF">HSBAA_11860</name>
</gene>
<dbReference type="AlphaFoldDB" id="A0A455U1L0"/>
<dbReference type="Gene3D" id="2.40.170.20">
    <property type="entry name" value="TonB-dependent receptor, beta-barrel domain"/>
    <property type="match status" value="1"/>
</dbReference>
<dbReference type="GO" id="GO:0009279">
    <property type="term" value="C:cell outer membrane"/>
    <property type="evidence" value="ECO:0007669"/>
    <property type="project" value="UniProtKB-SubCell"/>
</dbReference>
<dbReference type="Proteomes" id="UP000320231">
    <property type="component" value="Chromosome"/>
</dbReference>
<feature type="domain" description="TonB-dependent receptor-like beta-barrel" evidence="4">
    <location>
        <begin position="9"/>
        <end position="66"/>
    </location>
</feature>
<protein>
    <recommendedName>
        <fullName evidence="4">TonB-dependent receptor-like beta-barrel domain-containing protein</fullName>
    </recommendedName>
</protein>
<sequence length="72" mass="8085">MTLFRSLDSQSKYEVTPYGGVVFDFNDTYSAFASYTEIFEPQNYRDASGSYLDPVIGKTTRPDLKPPGLTDC</sequence>
<evidence type="ECO:0000313" key="5">
    <source>
        <dbReference type="EMBL" id="BBI59880.1"/>
    </source>
</evidence>
<comment type="subcellular location">
    <subcellularLocation>
        <location evidence="1">Cell outer membrane</location>
    </subcellularLocation>
</comment>
<keyword evidence="3" id="KW-0998">Cell outer membrane</keyword>
<dbReference type="KEGG" id="hsr:HSBAA_11860"/>
<reference evidence="5 6" key="1">
    <citation type="journal article" date="2019" name="Microbiol. Resour. Announc.">
        <title>Complete Genome Sequence of Halomonas sulfidaeris Strain Esulfide1 Isolated from a Metal Sulfide Rock at a Depth of 2,200 Meters, Obtained Using Nanopore Sequencing.</title>
        <authorList>
            <person name="Saito M."/>
            <person name="Nishigata A."/>
            <person name="Galipon J."/>
            <person name="Arakawa K."/>
        </authorList>
    </citation>
    <scope>NUCLEOTIDE SEQUENCE [LARGE SCALE GENOMIC DNA]</scope>
    <source>
        <strain evidence="5 6">ATCC BAA-803</strain>
    </source>
</reference>
<dbReference type="SUPFAM" id="SSF56935">
    <property type="entry name" value="Porins"/>
    <property type="match status" value="1"/>
</dbReference>
<proteinExistence type="predicted"/>
<organism evidence="5 6">
    <name type="scientific">Vreelandella sulfidaeris</name>
    <dbReference type="NCBI Taxonomy" id="115553"/>
    <lineage>
        <taxon>Bacteria</taxon>
        <taxon>Pseudomonadati</taxon>
        <taxon>Pseudomonadota</taxon>
        <taxon>Gammaproteobacteria</taxon>
        <taxon>Oceanospirillales</taxon>
        <taxon>Halomonadaceae</taxon>
        <taxon>Vreelandella</taxon>
    </lineage>
</organism>